<keyword evidence="3" id="KW-1185">Reference proteome</keyword>
<gene>
    <name evidence="2" type="ORF">SCHCODRAFT_235381</name>
</gene>
<organism evidence="3">
    <name type="scientific">Schizophyllum commune (strain H4-8 / FGSC 9210)</name>
    <name type="common">Split gill fungus</name>
    <dbReference type="NCBI Taxonomy" id="578458"/>
    <lineage>
        <taxon>Eukaryota</taxon>
        <taxon>Fungi</taxon>
        <taxon>Dikarya</taxon>
        <taxon>Basidiomycota</taxon>
        <taxon>Agaricomycotina</taxon>
        <taxon>Agaricomycetes</taxon>
        <taxon>Agaricomycetidae</taxon>
        <taxon>Agaricales</taxon>
        <taxon>Schizophyllaceae</taxon>
        <taxon>Schizophyllum</taxon>
    </lineage>
</organism>
<feature type="region of interest" description="Disordered" evidence="1">
    <location>
        <begin position="92"/>
        <end position="155"/>
    </location>
</feature>
<feature type="compositionally biased region" description="Low complexity" evidence="1">
    <location>
        <begin position="720"/>
        <end position="756"/>
    </location>
</feature>
<feature type="compositionally biased region" description="Basic and acidic residues" evidence="1">
    <location>
        <begin position="975"/>
        <end position="994"/>
    </location>
</feature>
<feature type="compositionally biased region" description="Low complexity" evidence="1">
    <location>
        <begin position="622"/>
        <end position="638"/>
    </location>
</feature>
<dbReference type="OrthoDB" id="10015593at2759"/>
<proteinExistence type="predicted"/>
<feature type="compositionally biased region" description="Low complexity" evidence="1">
    <location>
        <begin position="461"/>
        <end position="475"/>
    </location>
</feature>
<protein>
    <submittedName>
        <fullName evidence="2">Uncharacterized protein</fullName>
    </submittedName>
</protein>
<feature type="compositionally biased region" description="Polar residues" evidence="1">
    <location>
        <begin position="897"/>
        <end position="909"/>
    </location>
</feature>
<dbReference type="OMA" id="MEACRIR"/>
<dbReference type="EMBL" id="GL377307">
    <property type="protein sequence ID" value="EFI96018.1"/>
    <property type="molecule type" value="Genomic_DNA"/>
</dbReference>
<dbReference type="KEGG" id="scm:SCHCO_02506043"/>
<dbReference type="HOGENOM" id="CLU_292586_0_0_1"/>
<feature type="region of interest" description="Disordered" evidence="1">
    <location>
        <begin position="268"/>
        <end position="290"/>
    </location>
</feature>
<feature type="compositionally biased region" description="Pro residues" evidence="1">
    <location>
        <begin position="437"/>
        <end position="449"/>
    </location>
</feature>
<feature type="compositionally biased region" description="Low complexity" evidence="1">
    <location>
        <begin position="98"/>
        <end position="115"/>
    </location>
</feature>
<feature type="compositionally biased region" description="Basic and acidic residues" evidence="1">
    <location>
        <begin position="664"/>
        <end position="673"/>
    </location>
</feature>
<feature type="compositionally biased region" description="Low complexity" evidence="1">
    <location>
        <begin position="422"/>
        <end position="436"/>
    </location>
</feature>
<feature type="compositionally biased region" description="Polar residues" evidence="1">
    <location>
        <begin position="757"/>
        <end position="774"/>
    </location>
</feature>
<sequence length="1041" mass="110820">MSTSPPLMSISPPIDTSPPPSMGGSSPSKDISLPLKHTPPPSVGISLASQGCTTSDRPSSIDSLSSASNACHRAFDTSPPLSFIFVSARSAAAKRRSPSPSSGGSPTPSFSGCPPAWSPSCPPPSRCGSPDHLGDPVATSHVHQDLQHLSGSGPYDKDFAARVEEVLRRRLTVEDGWRLSNECDRDRDREWRFSLQEPEEDDEEELTIYVARPGGVKVGEHGITARDMDGATLRDASGTTSRSVSDAIMKSDSKMKVVNSINSDLHTPDVDTTLPTPIAPPSIRWGPGRKSYGALGTHRTPSSRPSMRSIPSTLVDGAPLFVPSAGPFFVPSAGPDVVQSVRPHAIPIVRPDGTRLDVIARPDAISGSRLHTSNQQAPIEEMPAMAMQPLRPADTSSPSFDSAYAPPGDIPHSPTRSPSSDASYHASPTSYPASPTYSPPSPIASPPFTPTKQRYRSVTEPLAAPGPWLPAAMGPRSPAALGPWSSAPCVGAQMSRARFRETVSEPLQGKLPQAGWGRRTTRSMDGPVSPGAGHVASEANHIASPPTTPGFSADDEEDWSWALAVGQGAPAGLSAGLSPNASRRTSMEEDWRAMQDTSLRSSMDTSLRSSTASDGRSSMDPSGRSSTQSGRRSSTEGTAPTERNWRATQQFDWRASRTGRPVRRSWEVKDGRASDGGVHLLSDSGARKISDSGASDSAVHGRDSTKASFRRVVSDGRLDLPLGPMSLPRSPLSPSRGPSSAPRGPLSPTRTPLSPSHAPSSRTQRSFARASSTPEGILRHSDDGILHQPGTPRHRDNRRTNSARHVHFGEAQHVASTVSDGDMAQDVDPLQNAVDMVRKAIDAVKRAVVPDVMNASSEQKPVNAEKSALDEMVYREVMRAALGDEWDDAHAAPTASPRKSTPGQRTPTVSPRRAPISPRKVSDDQRSRLQSKDDERKSSGKAPHPRSKRDRRGRPDAKSIQGARAPSKSPRKKSKDASQSRDGRALDEAIRAAMEEEPPCSPTWQVSKDRTSNVVALQMQALAMSQAASDAKSGSAGNAKA</sequence>
<name>D8Q7F9_SCHCM</name>
<feature type="compositionally biased region" description="Low complexity" evidence="1">
    <location>
        <begin position="55"/>
        <end position="68"/>
    </location>
</feature>
<evidence type="ECO:0000313" key="2">
    <source>
        <dbReference type="EMBL" id="EFI96018.1"/>
    </source>
</evidence>
<feature type="compositionally biased region" description="Polar residues" evidence="1">
    <location>
        <begin position="595"/>
        <end position="620"/>
    </location>
</feature>
<dbReference type="Proteomes" id="UP000007431">
    <property type="component" value="Unassembled WGS sequence"/>
</dbReference>
<feature type="region of interest" description="Disordered" evidence="1">
    <location>
        <begin position="389"/>
        <end position="798"/>
    </location>
</feature>
<feature type="compositionally biased region" description="Pro residues" evidence="1">
    <location>
        <begin position="116"/>
        <end position="125"/>
    </location>
</feature>
<feature type="region of interest" description="Disordered" evidence="1">
    <location>
        <begin position="889"/>
        <end position="1010"/>
    </location>
</feature>
<dbReference type="AlphaFoldDB" id="D8Q7F9"/>
<accession>D8Q7F9</accession>
<reference evidence="2 3" key="1">
    <citation type="journal article" date="2010" name="Nat. Biotechnol.">
        <title>Genome sequence of the model mushroom Schizophyllum commune.</title>
        <authorList>
            <person name="Ohm R.A."/>
            <person name="de Jong J.F."/>
            <person name="Lugones L.G."/>
            <person name="Aerts A."/>
            <person name="Kothe E."/>
            <person name="Stajich J.E."/>
            <person name="de Vries R.P."/>
            <person name="Record E."/>
            <person name="Levasseur A."/>
            <person name="Baker S.E."/>
            <person name="Bartholomew K.A."/>
            <person name="Coutinho P.M."/>
            <person name="Erdmann S."/>
            <person name="Fowler T.J."/>
            <person name="Gathman A.C."/>
            <person name="Lombard V."/>
            <person name="Henrissat B."/>
            <person name="Knabe N."/>
            <person name="Kuees U."/>
            <person name="Lilly W.W."/>
            <person name="Lindquist E."/>
            <person name="Lucas S."/>
            <person name="Magnuson J.K."/>
            <person name="Piumi F."/>
            <person name="Raudaskoski M."/>
            <person name="Salamov A."/>
            <person name="Schmutz J."/>
            <person name="Schwarze F.W.M.R."/>
            <person name="vanKuyk P.A."/>
            <person name="Horton J.S."/>
            <person name="Grigoriev I.V."/>
            <person name="Woesten H.A.B."/>
        </authorList>
    </citation>
    <scope>NUCLEOTIDE SEQUENCE [LARGE SCALE GENOMIC DNA]</scope>
    <source>
        <strain evidence="3">H4-8 / FGSC 9210</strain>
    </source>
</reference>
<dbReference type="VEuPathDB" id="FungiDB:SCHCODRAFT_02506043"/>
<feature type="region of interest" description="Disordered" evidence="1">
    <location>
        <begin position="1"/>
        <end position="68"/>
    </location>
</feature>
<dbReference type="RefSeq" id="XP_003030921.1">
    <property type="nucleotide sequence ID" value="XM_003030875.1"/>
</dbReference>
<evidence type="ECO:0000256" key="1">
    <source>
        <dbReference type="SAM" id="MobiDB-lite"/>
    </source>
</evidence>
<feature type="compositionally biased region" description="Basic and acidic residues" evidence="1">
    <location>
        <begin position="920"/>
        <end position="938"/>
    </location>
</feature>
<dbReference type="GeneID" id="9587442"/>
<feature type="compositionally biased region" description="Basic residues" evidence="1">
    <location>
        <begin position="943"/>
        <end position="952"/>
    </location>
</feature>
<dbReference type="InParanoid" id="D8Q7F9"/>
<evidence type="ECO:0000313" key="3">
    <source>
        <dbReference type="Proteomes" id="UP000007431"/>
    </source>
</evidence>